<dbReference type="AlphaFoldDB" id="A0AAN7VR45"/>
<dbReference type="PANTHER" id="PTHR42085:SF1">
    <property type="entry name" value="F-BOX DOMAIN-CONTAINING PROTEIN"/>
    <property type="match status" value="1"/>
</dbReference>
<evidence type="ECO:0000256" key="1">
    <source>
        <dbReference type="SAM" id="MobiDB-lite"/>
    </source>
</evidence>
<evidence type="ECO:0000313" key="2">
    <source>
        <dbReference type="EMBL" id="KAK5699490.1"/>
    </source>
</evidence>
<evidence type="ECO:0000313" key="3">
    <source>
        <dbReference type="Proteomes" id="UP001310594"/>
    </source>
</evidence>
<name>A0AAN7VR45_9PEZI</name>
<accession>A0AAN7VR45</accession>
<gene>
    <name evidence="2" type="ORF">LTR97_005618</name>
</gene>
<comment type="caution">
    <text evidence="2">The sequence shown here is derived from an EMBL/GenBank/DDBJ whole genome shotgun (WGS) entry which is preliminary data.</text>
</comment>
<protein>
    <submittedName>
        <fullName evidence="2">Uncharacterized protein</fullName>
    </submittedName>
</protein>
<proteinExistence type="predicted"/>
<dbReference type="Proteomes" id="UP001310594">
    <property type="component" value="Unassembled WGS sequence"/>
</dbReference>
<feature type="region of interest" description="Disordered" evidence="1">
    <location>
        <begin position="1"/>
        <end position="20"/>
    </location>
</feature>
<dbReference type="EMBL" id="JAVRQU010000008">
    <property type="protein sequence ID" value="KAK5699490.1"/>
    <property type="molecule type" value="Genomic_DNA"/>
</dbReference>
<sequence length="382" mass="43870">MSEKLGLSTTTAVDFQPDGRSSMPSKGHFWTIYDPPDDMAFDLMRLPSEVRLIVYAYAMPNNEYISPVRSAWRAQPLRPPPKPQNFRDKLRWILYATAVPRRLRSLAMPIQEVQYHASNLLIRIDRPQERFMYQPKLSDARAMSLPALLRSNRQLRKEALPVYFASNTFVLDVGSCYKAYRESLAWIRATDSDGLAAIRTMIIVGDVICLDLDVSRFDQETQLGLPLAVFADFTATAPGAVGFHVREPGSNPKTTARRRWNDGIAVTEKYTRAWSSRRHLESANPHAELTLMLKKIHRTITRPRLAEFHWFERGKLIFELVVLPAGILCSLVALRGSGTCWMPNPFVVWMLVYNLVTWHMELSRPAKFAWLWFWAQFLGIVD</sequence>
<dbReference type="InterPro" id="IPR038883">
    <property type="entry name" value="AN11006-like"/>
</dbReference>
<dbReference type="PANTHER" id="PTHR42085">
    <property type="entry name" value="F-BOX DOMAIN-CONTAINING PROTEIN"/>
    <property type="match status" value="1"/>
</dbReference>
<organism evidence="2 3">
    <name type="scientific">Elasticomyces elasticus</name>
    <dbReference type="NCBI Taxonomy" id="574655"/>
    <lineage>
        <taxon>Eukaryota</taxon>
        <taxon>Fungi</taxon>
        <taxon>Dikarya</taxon>
        <taxon>Ascomycota</taxon>
        <taxon>Pezizomycotina</taxon>
        <taxon>Dothideomycetes</taxon>
        <taxon>Dothideomycetidae</taxon>
        <taxon>Mycosphaerellales</taxon>
        <taxon>Teratosphaeriaceae</taxon>
        <taxon>Elasticomyces</taxon>
    </lineage>
</organism>
<reference evidence="2" key="1">
    <citation type="submission" date="2023-08" db="EMBL/GenBank/DDBJ databases">
        <title>Black Yeasts Isolated from many extreme environments.</title>
        <authorList>
            <person name="Coleine C."/>
            <person name="Stajich J.E."/>
            <person name="Selbmann L."/>
        </authorList>
    </citation>
    <scope>NUCLEOTIDE SEQUENCE</scope>
    <source>
        <strain evidence="2">CCFEE 5810</strain>
    </source>
</reference>